<organism evidence="1 2">
    <name type="scientific">Leptidea sinapis</name>
    <dbReference type="NCBI Taxonomy" id="189913"/>
    <lineage>
        <taxon>Eukaryota</taxon>
        <taxon>Metazoa</taxon>
        <taxon>Ecdysozoa</taxon>
        <taxon>Arthropoda</taxon>
        <taxon>Hexapoda</taxon>
        <taxon>Insecta</taxon>
        <taxon>Pterygota</taxon>
        <taxon>Neoptera</taxon>
        <taxon>Endopterygota</taxon>
        <taxon>Lepidoptera</taxon>
        <taxon>Glossata</taxon>
        <taxon>Ditrysia</taxon>
        <taxon>Papilionoidea</taxon>
        <taxon>Pieridae</taxon>
        <taxon>Dismorphiinae</taxon>
        <taxon>Leptidea</taxon>
    </lineage>
</organism>
<reference evidence="1 2" key="1">
    <citation type="submission" date="2017-07" db="EMBL/GenBank/DDBJ databases">
        <authorList>
            <person name="Talla V."/>
            <person name="Backstrom N."/>
        </authorList>
    </citation>
    <scope>NUCLEOTIDE SEQUENCE [LARGE SCALE GENOMIC DNA]</scope>
</reference>
<protein>
    <submittedName>
        <fullName evidence="1">Uncharacterized protein</fullName>
    </submittedName>
</protein>
<dbReference type="EMBL" id="FZQP02001326">
    <property type="protein sequence ID" value="VVC92453.1"/>
    <property type="molecule type" value="Genomic_DNA"/>
</dbReference>
<name>A0A5E4Q2J0_9NEOP</name>
<dbReference type="Proteomes" id="UP000324832">
    <property type="component" value="Unassembled WGS sequence"/>
</dbReference>
<keyword evidence="2" id="KW-1185">Reference proteome</keyword>
<proteinExistence type="predicted"/>
<evidence type="ECO:0000313" key="1">
    <source>
        <dbReference type="EMBL" id="VVC92453.1"/>
    </source>
</evidence>
<sequence length="31" mass="3677">MGLWMPEYPLEIDVDDNRLSQVKNLDINRAM</sequence>
<evidence type="ECO:0000313" key="2">
    <source>
        <dbReference type="Proteomes" id="UP000324832"/>
    </source>
</evidence>
<accession>A0A5E4Q2J0</accession>
<gene>
    <name evidence="1" type="ORF">LSINAPIS_LOCUS4904</name>
</gene>
<dbReference type="AlphaFoldDB" id="A0A5E4Q2J0"/>